<keyword evidence="2" id="KW-0732">Signal</keyword>
<evidence type="ECO:0000256" key="1">
    <source>
        <dbReference type="SAM" id="MobiDB-lite"/>
    </source>
</evidence>
<evidence type="ECO:0000313" key="4">
    <source>
        <dbReference type="Proteomes" id="UP001175227"/>
    </source>
</evidence>
<protein>
    <submittedName>
        <fullName evidence="3">Uncharacterized protein</fullName>
    </submittedName>
</protein>
<sequence>MLSKFSFSVISLLIFSSPSLAAYQGMFVQICYGSIGPNGQPRIGAQGVCINDCAAIRMGGKPRTLTKGNMADAQGEETDRVHAAWVQARLGHRVPRVMNIHSEALAKAQQVQIPAFFDAFLPEKIRMSGGQQLSQFYANKAVQSGDTFDVGFMWGQQVINNFNQQVLNPPIPFAAALMCIAQHPVNDGQEFRMILTRQLFRRFTSVLRRETSELQQVTAGHKSAVVEPIWLRTARNLTVMAYGDIKLETPVWSDLYGKDEVVRIIKSSDPDYPPKMSTKTSGGKSGGGQSAKTTGPAKSAVPKSKVTGTKPLVKSTKPAATRPIKA</sequence>
<organism evidence="3 4">
    <name type="scientific">Armillaria novae-zelandiae</name>
    <dbReference type="NCBI Taxonomy" id="153914"/>
    <lineage>
        <taxon>Eukaryota</taxon>
        <taxon>Fungi</taxon>
        <taxon>Dikarya</taxon>
        <taxon>Basidiomycota</taxon>
        <taxon>Agaricomycotina</taxon>
        <taxon>Agaricomycetes</taxon>
        <taxon>Agaricomycetidae</taxon>
        <taxon>Agaricales</taxon>
        <taxon>Marasmiineae</taxon>
        <taxon>Physalacriaceae</taxon>
        <taxon>Armillaria</taxon>
    </lineage>
</organism>
<evidence type="ECO:0000256" key="2">
    <source>
        <dbReference type="SAM" id="SignalP"/>
    </source>
</evidence>
<reference evidence="3" key="1">
    <citation type="submission" date="2023-06" db="EMBL/GenBank/DDBJ databases">
        <authorList>
            <consortium name="Lawrence Berkeley National Laboratory"/>
            <person name="Ahrendt S."/>
            <person name="Sahu N."/>
            <person name="Indic B."/>
            <person name="Wong-Bajracharya J."/>
            <person name="Merenyi Z."/>
            <person name="Ke H.-M."/>
            <person name="Monk M."/>
            <person name="Kocsube S."/>
            <person name="Drula E."/>
            <person name="Lipzen A."/>
            <person name="Balint B."/>
            <person name="Henrissat B."/>
            <person name="Andreopoulos B."/>
            <person name="Martin F.M."/>
            <person name="Harder C.B."/>
            <person name="Rigling D."/>
            <person name="Ford K.L."/>
            <person name="Foster G.D."/>
            <person name="Pangilinan J."/>
            <person name="Papanicolaou A."/>
            <person name="Barry K."/>
            <person name="LaButti K."/>
            <person name="Viragh M."/>
            <person name="Koriabine M."/>
            <person name="Yan M."/>
            <person name="Riley R."/>
            <person name="Champramary S."/>
            <person name="Plett K.L."/>
            <person name="Tsai I.J."/>
            <person name="Slot J."/>
            <person name="Sipos G."/>
            <person name="Plett J."/>
            <person name="Nagy L.G."/>
            <person name="Grigoriev I.V."/>
        </authorList>
    </citation>
    <scope>NUCLEOTIDE SEQUENCE</scope>
    <source>
        <strain evidence="3">ICMP 16352</strain>
    </source>
</reference>
<evidence type="ECO:0000313" key="3">
    <source>
        <dbReference type="EMBL" id="KAK0479602.1"/>
    </source>
</evidence>
<keyword evidence="4" id="KW-1185">Reference proteome</keyword>
<proteinExistence type="predicted"/>
<accession>A0AA39P8L3</accession>
<feature type="chain" id="PRO_5041256199" evidence="2">
    <location>
        <begin position="22"/>
        <end position="326"/>
    </location>
</feature>
<gene>
    <name evidence="3" type="ORF">IW261DRAFT_1564243</name>
</gene>
<name>A0AA39P8L3_9AGAR</name>
<dbReference type="Proteomes" id="UP001175227">
    <property type="component" value="Unassembled WGS sequence"/>
</dbReference>
<feature type="signal peptide" evidence="2">
    <location>
        <begin position="1"/>
        <end position="21"/>
    </location>
</feature>
<comment type="caution">
    <text evidence="3">The sequence shown here is derived from an EMBL/GenBank/DDBJ whole genome shotgun (WGS) entry which is preliminary data.</text>
</comment>
<feature type="region of interest" description="Disordered" evidence="1">
    <location>
        <begin position="267"/>
        <end position="326"/>
    </location>
</feature>
<dbReference type="EMBL" id="JAUEPR010000011">
    <property type="protein sequence ID" value="KAK0479602.1"/>
    <property type="molecule type" value="Genomic_DNA"/>
</dbReference>
<dbReference type="AlphaFoldDB" id="A0AA39P8L3"/>